<comment type="caution">
    <text evidence="2">The sequence shown here is derived from an EMBL/GenBank/DDBJ whole genome shotgun (WGS) entry which is preliminary data.</text>
</comment>
<dbReference type="InterPro" id="IPR045518">
    <property type="entry name" value="2EXR"/>
</dbReference>
<dbReference type="PANTHER" id="PTHR35910">
    <property type="entry name" value="2EXR DOMAIN-CONTAINING PROTEIN"/>
    <property type="match status" value="1"/>
</dbReference>
<evidence type="ECO:0000313" key="3">
    <source>
        <dbReference type="Proteomes" id="UP000800093"/>
    </source>
</evidence>
<gene>
    <name evidence="2" type="ORF">CC78DRAFT_575850</name>
</gene>
<dbReference type="Pfam" id="PF20150">
    <property type="entry name" value="2EXR"/>
    <property type="match status" value="1"/>
</dbReference>
<dbReference type="EMBL" id="ML986585">
    <property type="protein sequence ID" value="KAF2268866.1"/>
    <property type="molecule type" value="Genomic_DNA"/>
</dbReference>
<dbReference type="PANTHER" id="PTHR35910:SF6">
    <property type="entry name" value="2EXR DOMAIN-CONTAINING PROTEIN"/>
    <property type="match status" value="1"/>
</dbReference>
<reference evidence="3" key="1">
    <citation type="journal article" date="2020" name="Stud. Mycol.">
        <title>101 Dothideomycetes genomes: A test case for predicting lifestyles and emergence of pathogens.</title>
        <authorList>
            <person name="Haridas S."/>
            <person name="Albert R."/>
            <person name="Binder M."/>
            <person name="Bloem J."/>
            <person name="LaButti K."/>
            <person name="Salamov A."/>
            <person name="Andreopoulos B."/>
            <person name="Baker S."/>
            <person name="Barry K."/>
            <person name="Bills G."/>
            <person name="Bluhm B."/>
            <person name="Cannon C."/>
            <person name="Castanera R."/>
            <person name="Culley D."/>
            <person name="Daum C."/>
            <person name="Ezra D."/>
            <person name="Gonzalez J."/>
            <person name="Henrissat B."/>
            <person name="Kuo A."/>
            <person name="Liang C."/>
            <person name="Lipzen A."/>
            <person name="Lutzoni F."/>
            <person name="Magnuson J."/>
            <person name="Mondo S."/>
            <person name="Nolan M."/>
            <person name="Ohm R."/>
            <person name="Pangilinan J."/>
            <person name="Park H.-J."/>
            <person name="Ramirez L."/>
            <person name="Alfaro M."/>
            <person name="Sun H."/>
            <person name="Tritt A."/>
            <person name="Yoshinaga Y."/>
            <person name="Zwiers L.-H."/>
            <person name="Turgeon B."/>
            <person name="Goodwin S."/>
            <person name="Spatafora J."/>
            <person name="Crous P."/>
            <person name="Grigoriev I."/>
        </authorList>
    </citation>
    <scope>NUCLEOTIDE SEQUENCE [LARGE SCALE GENOMIC DNA]</scope>
    <source>
        <strain evidence="3">CBS 304.66</strain>
    </source>
</reference>
<feature type="domain" description="2EXR" evidence="1">
    <location>
        <begin position="10"/>
        <end position="94"/>
    </location>
</feature>
<organism evidence="2 3">
    <name type="scientific">Lojkania enalia</name>
    <dbReference type="NCBI Taxonomy" id="147567"/>
    <lineage>
        <taxon>Eukaryota</taxon>
        <taxon>Fungi</taxon>
        <taxon>Dikarya</taxon>
        <taxon>Ascomycota</taxon>
        <taxon>Pezizomycotina</taxon>
        <taxon>Dothideomycetes</taxon>
        <taxon>Pleosporomycetidae</taxon>
        <taxon>Pleosporales</taxon>
        <taxon>Pleosporales incertae sedis</taxon>
        <taxon>Lojkania</taxon>
    </lineage>
</organism>
<keyword evidence="3" id="KW-1185">Reference proteome</keyword>
<dbReference type="Proteomes" id="UP000800093">
    <property type="component" value="Unassembled WGS sequence"/>
</dbReference>
<accession>A0A9P4KID0</accession>
<sequence length="209" mass="24720">MGNTLRKPKFHCFSNLPPEIRVMVWEFACQPEKVTIAISLTLEHERITSINPQGLGDCSVLYTCHESRNVALKHLRRYSIPVWWGYHGLYLNPNFTSLDIIYYIKSPRIIFSGEYRAHFAIYQLRVWAYSTDIRNVRFQYRGLNRLSSPYKLFNVYTTTGATMTIGRDTITWERLKQEDKDFPASVFFRPGQVPIYRLRCHDPRILFEQ</sequence>
<name>A0A9P4KID0_9PLEO</name>
<dbReference type="OrthoDB" id="3473305at2759"/>
<dbReference type="AlphaFoldDB" id="A0A9P4KID0"/>
<protein>
    <recommendedName>
        <fullName evidence="1">2EXR domain-containing protein</fullName>
    </recommendedName>
</protein>
<evidence type="ECO:0000259" key="1">
    <source>
        <dbReference type="Pfam" id="PF20150"/>
    </source>
</evidence>
<evidence type="ECO:0000313" key="2">
    <source>
        <dbReference type="EMBL" id="KAF2268866.1"/>
    </source>
</evidence>
<proteinExistence type="predicted"/>